<dbReference type="Pfam" id="PF25954">
    <property type="entry name" value="Beta-barrel_RND_2"/>
    <property type="match status" value="1"/>
</dbReference>
<dbReference type="Pfam" id="PF25917">
    <property type="entry name" value="BSH_RND"/>
    <property type="match status" value="1"/>
</dbReference>
<dbReference type="Pfam" id="PF25876">
    <property type="entry name" value="HH_MFP_RND"/>
    <property type="match status" value="1"/>
</dbReference>
<reference evidence="7 8" key="1">
    <citation type="journal article" date="2013" name="Genome Announc.">
        <title>Draft Genome Sequence of Cesiribacter andamanensis Strain AMV16T, Isolated from a Soil Sample from a Mud Volcano in the Andaman Islands, India.</title>
        <authorList>
            <person name="Shivaji S."/>
            <person name="Ara S."/>
            <person name="Begum Z."/>
            <person name="Srinivas T.N."/>
            <person name="Singh A."/>
            <person name="Kumar Pinnaka A."/>
        </authorList>
    </citation>
    <scope>NUCLEOTIDE SEQUENCE [LARGE SCALE GENOMIC DNA]</scope>
    <source>
        <strain evidence="7 8">AMV16</strain>
    </source>
</reference>
<dbReference type="InterPro" id="IPR058624">
    <property type="entry name" value="MdtA-like_HH"/>
</dbReference>
<dbReference type="InterPro" id="IPR006143">
    <property type="entry name" value="RND_pump_MFP"/>
</dbReference>
<feature type="domain" description="Multidrug resistance protein MdtA-like barrel-sandwich hybrid" evidence="4">
    <location>
        <begin position="76"/>
        <end position="196"/>
    </location>
</feature>
<dbReference type="NCBIfam" id="TIGR01730">
    <property type="entry name" value="RND_mfp"/>
    <property type="match status" value="1"/>
</dbReference>
<dbReference type="FunFam" id="2.40.30.170:FF:000010">
    <property type="entry name" value="Efflux RND transporter periplasmic adaptor subunit"/>
    <property type="match status" value="1"/>
</dbReference>
<feature type="domain" description="CusB-like beta-barrel" evidence="5">
    <location>
        <begin position="209"/>
        <end position="279"/>
    </location>
</feature>
<evidence type="ECO:0000313" key="8">
    <source>
        <dbReference type="Proteomes" id="UP000011910"/>
    </source>
</evidence>
<organism evidence="7 8">
    <name type="scientific">Cesiribacter andamanensis AMV16</name>
    <dbReference type="NCBI Taxonomy" id="1279009"/>
    <lineage>
        <taxon>Bacteria</taxon>
        <taxon>Pseudomonadati</taxon>
        <taxon>Bacteroidota</taxon>
        <taxon>Cytophagia</taxon>
        <taxon>Cytophagales</taxon>
        <taxon>Cesiribacteraceae</taxon>
        <taxon>Cesiribacter</taxon>
    </lineage>
</organism>
<dbReference type="OrthoDB" id="9806939at2"/>
<feature type="domain" description="YknX-like C-terminal permuted SH3-like" evidence="6">
    <location>
        <begin position="287"/>
        <end position="353"/>
    </location>
</feature>
<dbReference type="Proteomes" id="UP000011910">
    <property type="component" value="Unassembled WGS sequence"/>
</dbReference>
<proteinExistence type="inferred from homology"/>
<keyword evidence="2" id="KW-0175">Coiled coil</keyword>
<comment type="similarity">
    <text evidence="1">Belongs to the membrane fusion protein (MFP) (TC 8.A.1) family.</text>
</comment>
<dbReference type="GO" id="GO:0015562">
    <property type="term" value="F:efflux transmembrane transporter activity"/>
    <property type="evidence" value="ECO:0007669"/>
    <property type="project" value="TreeGrafter"/>
</dbReference>
<dbReference type="SUPFAM" id="SSF111369">
    <property type="entry name" value="HlyD-like secretion proteins"/>
    <property type="match status" value="1"/>
</dbReference>
<comment type="caution">
    <text evidence="7">The sequence shown here is derived from an EMBL/GenBank/DDBJ whole genome shotgun (WGS) entry which is preliminary data.</text>
</comment>
<name>M7NSX6_9BACT</name>
<dbReference type="InterPro" id="IPR058792">
    <property type="entry name" value="Beta-barrel_RND_2"/>
</dbReference>
<dbReference type="PANTHER" id="PTHR30469">
    <property type="entry name" value="MULTIDRUG RESISTANCE PROTEIN MDTA"/>
    <property type="match status" value="1"/>
</dbReference>
<dbReference type="Gene3D" id="2.40.420.20">
    <property type="match status" value="1"/>
</dbReference>
<dbReference type="PANTHER" id="PTHR30469:SF36">
    <property type="entry name" value="BLL3903 PROTEIN"/>
    <property type="match status" value="1"/>
</dbReference>
<accession>M7NSX6</accession>
<protein>
    <submittedName>
        <fullName evidence="7">Putative efflux pump periplasmic linker ttgA</fullName>
    </submittedName>
</protein>
<dbReference type="AlphaFoldDB" id="M7NSX6"/>
<keyword evidence="8" id="KW-1185">Reference proteome</keyword>
<dbReference type="GO" id="GO:1990281">
    <property type="term" value="C:efflux pump complex"/>
    <property type="evidence" value="ECO:0007669"/>
    <property type="project" value="TreeGrafter"/>
</dbReference>
<sequence>MKTWPKRILVIVVILLVVGLIAWPKIRQQQEAQPRQQAATQNAANRPIPVEVAVVQPQEFTNTLRVTGSVMANEMLELKSEVPGILESINFKEGQDVRKGQLLFTIRNNDLQAQLQKARARQKLVQDMENRQRQLLEREAVSQEEYDQAVNDLQSAEADIQLLQAQIAKTRVIAPFSGTIGLRFVSEGSYVAPGTSIASMYDLEPAKIDFSVPGKYSSAIKAGAKIRFTTDGAPEEYTGDIYAIEPQIDPATRTLKIRATSPNQNHSLLPGQFARVSLTLQEMDEALLVPTQAVVPELNGHKVFVVRQGKVAEQKVEIGQRTDVQVQIVSGLQAGDSVLTTGILQVRGGSPVQITGVHSPRGESAQIQ</sequence>
<feature type="domain" description="Multidrug resistance protein MdtA-like alpha-helical hairpin" evidence="3">
    <location>
        <begin position="109"/>
        <end position="169"/>
    </location>
</feature>
<dbReference type="Pfam" id="PF25989">
    <property type="entry name" value="YknX_C"/>
    <property type="match status" value="1"/>
</dbReference>
<evidence type="ECO:0000313" key="7">
    <source>
        <dbReference type="EMBL" id="EMR01594.1"/>
    </source>
</evidence>
<evidence type="ECO:0000256" key="2">
    <source>
        <dbReference type="SAM" id="Coils"/>
    </source>
</evidence>
<evidence type="ECO:0000259" key="4">
    <source>
        <dbReference type="Pfam" id="PF25917"/>
    </source>
</evidence>
<dbReference type="STRING" id="1279009.ADICEAN_03272"/>
<dbReference type="InterPro" id="IPR058637">
    <property type="entry name" value="YknX-like_C"/>
</dbReference>
<gene>
    <name evidence="7" type="primary">ttgA</name>
    <name evidence="7" type="ORF">ADICEAN_03272</name>
</gene>
<evidence type="ECO:0000259" key="6">
    <source>
        <dbReference type="Pfam" id="PF25989"/>
    </source>
</evidence>
<dbReference type="Gene3D" id="2.40.30.170">
    <property type="match status" value="1"/>
</dbReference>
<dbReference type="Gene3D" id="2.40.50.100">
    <property type="match status" value="1"/>
</dbReference>
<evidence type="ECO:0000256" key="1">
    <source>
        <dbReference type="ARBA" id="ARBA00009477"/>
    </source>
</evidence>
<dbReference type="InterPro" id="IPR058625">
    <property type="entry name" value="MdtA-like_BSH"/>
</dbReference>
<feature type="coiled-coil region" evidence="2">
    <location>
        <begin position="108"/>
        <end position="173"/>
    </location>
</feature>
<dbReference type="RefSeq" id="WP_009196655.1">
    <property type="nucleotide sequence ID" value="NZ_AODQ01000103.1"/>
</dbReference>
<dbReference type="eggNOG" id="COG0845">
    <property type="taxonomic scope" value="Bacteria"/>
</dbReference>
<dbReference type="EMBL" id="AODQ01000103">
    <property type="protein sequence ID" value="EMR01594.1"/>
    <property type="molecule type" value="Genomic_DNA"/>
</dbReference>
<evidence type="ECO:0000259" key="5">
    <source>
        <dbReference type="Pfam" id="PF25954"/>
    </source>
</evidence>
<dbReference type="Gene3D" id="1.10.287.470">
    <property type="entry name" value="Helix hairpin bin"/>
    <property type="match status" value="1"/>
</dbReference>
<evidence type="ECO:0000259" key="3">
    <source>
        <dbReference type="Pfam" id="PF25876"/>
    </source>
</evidence>